<evidence type="ECO:0000313" key="3">
    <source>
        <dbReference type="EMBL" id="MDQ0360631.1"/>
    </source>
</evidence>
<evidence type="ECO:0000256" key="1">
    <source>
        <dbReference type="SAM" id="MobiDB-lite"/>
    </source>
</evidence>
<keyword evidence="2" id="KW-0732">Signal</keyword>
<organism evidence="3 4">
    <name type="scientific">Breznakia pachnodae</name>
    <dbReference type="NCBI Taxonomy" id="265178"/>
    <lineage>
        <taxon>Bacteria</taxon>
        <taxon>Bacillati</taxon>
        <taxon>Bacillota</taxon>
        <taxon>Erysipelotrichia</taxon>
        <taxon>Erysipelotrichales</taxon>
        <taxon>Erysipelotrichaceae</taxon>
        <taxon>Breznakia</taxon>
    </lineage>
</organism>
<dbReference type="Proteomes" id="UP001230220">
    <property type="component" value="Unassembled WGS sequence"/>
</dbReference>
<sequence>MKRLFKIGLFAAILVTFTGTLHAEEGLEEVWYNERTTDGSEYGRAVAATPDGGYVVAGQTSANLPNQSVRGFTDGFVTKYNSSGKIEWQKLYGTEGNDELWDIIPTSDGGYLAAGYTLVTRDTTHGDGFLVKIDANGNEEWQYKTSYTSFDIFHKVVELDDGTYLATGEGSSKVNIVKVDKNGNLVSENYHNIEDGSANNFSDSTITTRGTVLIAGSLDGASAAPGRVVFVVEVDKSGNVLSSKLYPSATRNFANFTSISATSDGGFIYSAVEIKINAEGVRTDYSVVVKCDSNGDVEWESEYEGFSIHDTFVNTNGYVYVARAGTFPDYGAKVITANLDGTHKATYDVLNSEGKEVYGSAVKSSDGSYILSWTMNGEEFAMKFKITSEEDTIVIPPVDGNQGQNYNQNQESNQTQNGINTANSGSNTTSSNAIAPATGDTTNVVLFMSLALLSVLTINKLIEKKY</sequence>
<feature type="region of interest" description="Disordered" evidence="1">
    <location>
        <begin position="401"/>
        <end position="434"/>
    </location>
</feature>
<dbReference type="RefSeq" id="WP_307406688.1">
    <property type="nucleotide sequence ID" value="NZ_JAUSUR010000002.1"/>
</dbReference>
<evidence type="ECO:0000256" key="2">
    <source>
        <dbReference type="SAM" id="SignalP"/>
    </source>
</evidence>
<evidence type="ECO:0008006" key="5">
    <source>
        <dbReference type="Google" id="ProtNLM"/>
    </source>
</evidence>
<accession>A0ABU0E178</accession>
<reference evidence="3 4" key="1">
    <citation type="submission" date="2023-07" db="EMBL/GenBank/DDBJ databases">
        <title>Genomic Encyclopedia of Type Strains, Phase IV (KMG-IV): sequencing the most valuable type-strain genomes for metagenomic binning, comparative biology and taxonomic classification.</title>
        <authorList>
            <person name="Goeker M."/>
        </authorList>
    </citation>
    <scope>NUCLEOTIDE SEQUENCE [LARGE SCALE GENOMIC DNA]</scope>
    <source>
        <strain evidence="3 4">DSM 16784</strain>
    </source>
</reference>
<dbReference type="PANTHER" id="PTHR42754:SF1">
    <property type="entry name" value="LIPOPROTEIN"/>
    <property type="match status" value="1"/>
</dbReference>
<feature type="chain" id="PRO_5045684822" description="Outer membrane protein assembly factor BamB" evidence="2">
    <location>
        <begin position="24"/>
        <end position="466"/>
    </location>
</feature>
<evidence type="ECO:0000313" key="4">
    <source>
        <dbReference type="Proteomes" id="UP001230220"/>
    </source>
</evidence>
<protein>
    <recommendedName>
        <fullName evidence="5">Outer membrane protein assembly factor BamB</fullName>
    </recommendedName>
</protein>
<dbReference type="EMBL" id="JAUSUR010000002">
    <property type="protein sequence ID" value="MDQ0360631.1"/>
    <property type="molecule type" value="Genomic_DNA"/>
</dbReference>
<proteinExistence type="predicted"/>
<gene>
    <name evidence="3" type="ORF">J2S15_001376</name>
</gene>
<dbReference type="PANTHER" id="PTHR42754">
    <property type="entry name" value="ENDOGLUCANASE"/>
    <property type="match status" value="1"/>
</dbReference>
<name>A0ABU0E178_9FIRM</name>
<keyword evidence="4" id="KW-1185">Reference proteome</keyword>
<dbReference type="SUPFAM" id="SSF75011">
    <property type="entry name" value="3-carboxy-cis,cis-mucoante lactonizing enzyme"/>
    <property type="match status" value="1"/>
</dbReference>
<feature type="signal peptide" evidence="2">
    <location>
        <begin position="1"/>
        <end position="23"/>
    </location>
</feature>
<comment type="caution">
    <text evidence="3">The sequence shown here is derived from an EMBL/GenBank/DDBJ whole genome shotgun (WGS) entry which is preliminary data.</text>
</comment>